<dbReference type="InterPro" id="IPR023324">
    <property type="entry name" value="BH2638-like_sf"/>
</dbReference>
<reference evidence="1 2" key="1">
    <citation type="journal article" date="2018" name="Int. J. Food Microbiol.">
        <title>Growth of Carnobacterium spp. isolated from chilled vacuum-packaged meat under relevant acidic conditions.</title>
        <authorList>
            <person name="Zhang P."/>
            <person name="Badoni M."/>
            <person name="Ganzle M."/>
            <person name="Yang X."/>
        </authorList>
    </citation>
    <scope>NUCLEOTIDE SEQUENCE [LARGE SCALE GENOMIC DNA]</scope>
    <source>
        <strain evidence="1 2">B2</strain>
    </source>
</reference>
<dbReference type="PIRSF" id="PIRSF037260">
    <property type="entry name" value="UPF0223"/>
    <property type="match status" value="1"/>
</dbReference>
<dbReference type="RefSeq" id="WP_074402527.1">
    <property type="nucleotide sequence ID" value="NZ_CBCPJQ010000001.1"/>
</dbReference>
<dbReference type="EMBL" id="NRPP01000017">
    <property type="protein sequence ID" value="TFJ25177.1"/>
    <property type="molecule type" value="Genomic_DNA"/>
</dbReference>
<gene>
    <name evidence="1" type="ORF">CKN69_11225</name>
</gene>
<dbReference type="InterPro" id="IPR007920">
    <property type="entry name" value="UPF0223"/>
</dbReference>
<proteinExistence type="predicted"/>
<organism evidence="1 2">
    <name type="scientific">Carnobacterium divergens</name>
    <name type="common">Lactobacillus divergens</name>
    <dbReference type="NCBI Taxonomy" id="2748"/>
    <lineage>
        <taxon>Bacteria</taxon>
        <taxon>Bacillati</taxon>
        <taxon>Bacillota</taxon>
        <taxon>Bacilli</taxon>
        <taxon>Lactobacillales</taxon>
        <taxon>Carnobacteriaceae</taxon>
        <taxon>Carnobacterium</taxon>
    </lineage>
</organism>
<accession>A0A2R8A1H3</accession>
<sequence>MEKSYSYPIDLEWSRAEMVQVIDLWRAVELAYETGINREEFLTKYQAFKQVIPATGEEKKWSREFQQLSSYSLYAVVQEAKKSTKKNIRL</sequence>
<evidence type="ECO:0000313" key="2">
    <source>
        <dbReference type="Proteomes" id="UP000297938"/>
    </source>
</evidence>
<protein>
    <submittedName>
        <fullName evidence="1">Uncharacterized protein</fullName>
    </submittedName>
</protein>
<dbReference type="AlphaFoldDB" id="A0A2R8A1H3"/>
<dbReference type="Pfam" id="PF05256">
    <property type="entry name" value="UPF0223"/>
    <property type="match status" value="1"/>
</dbReference>
<name>A0A2R8A1H3_CARDV</name>
<dbReference type="NCBIfam" id="NF003353">
    <property type="entry name" value="PRK04387.1"/>
    <property type="match status" value="1"/>
</dbReference>
<dbReference type="STRING" id="2748.CDIV41_320078"/>
<dbReference type="Gene3D" id="1.10.220.80">
    <property type="entry name" value="BH2638-like"/>
    <property type="match status" value="1"/>
</dbReference>
<comment type="caution">
    <text evidence="1">The sequence shown here is derived from an EMBL/GenBank/DDBJ whole genome shotgun (WGS) entry which is preliminary data.</text>
</comment>
<dbReference type="Proteomes" id="UP000297938">
    <property type="component" value="Unassembled WGS sequence"/>
</dbReference>
<evidence type="ECO:0000313" key="1">
    <source>
        <dbReference type="EMBL" id="TFJ25177.1"/>
    </source>
</evidence>
<dbReference type="SUPFAM" id="SSF158504">
    <property type="entry name" value="BH2638-like"/>
    <property type="match status" value="1"/>
</dbReference>